<accession>A0A543BPY8</accession>
<sequence length="446" mass="47416">MSKLVGMHEALGRLEAAWAGADDAQDLSREQLVAVNDALGVLQRRLSAVQVEVAAGIARESRPELGAASLAKQQGFRNTATLIAAAAGVSAGEASRLVTVGEATAPRTDLLGARLPAKYPRVREALASGVLSAQAAALIIGVLERCRVAAGPVRVAEGERVLVDAASGLALDAVRKLVVRAEAWLDPDGVPPRDEERRARRSLTMFERDGMLHLNAVLDVETAAPVVTAVRGFVSVAFAARKDAPEPDAADADRRTVSMIQADALVAFCAHALGCDARVPMAGATVIVRMTLDDLQSGTGSATIDGIEAPVSVGAARRMAAGGGVIPWVMGSDSEILDWGREKRLFTRGQRLALVERDGGCAMCGLPPEMTKAHHIRWWQRDAGPTDLSNGVLLCETCHHRIHDNDWEIRIDGTGITARVWFVPPRYVDLARTPRLGGRARFDIAA</sequence>
<dbReference type="Gene3D" id="1.10.30.50">
    <property type="match status" value="1"/>
</dbReference>
<dbReference type="EMBL" id="VFOX01000001">
    <property type="protein sequence ID" value="TQL86901.1"/>
    <property type="molecule type" value="Genomic_DNA"/>
</dbReference>
<proteinExistence type="inferred from homology"/>
<keyword evidence="3" id="KW-0255">Endonuclease</keyword>
<dbReference type="InterPro" id="IPR003615">
    <property type="entry name" value="HNH_nuc"/>
</dbReference>
<protein>
    <submittedName>
        <fullName evidence="3">HNH endonuclease</fullName>
    </submittedName>
</protein>
<comment type="similarity">
    <text evidence="1">Belongs to the Rv1128c/1148c/1588c/1702c/1945/3466 family.</text>
</comment>
<name>A0A543BPY8_9MICO</name>
<dbReference type="AlphaFoldDB" id="A0A543BPY8"/>
<dbReference type="Pfam" id="PF01844">
    <property type="entry name" value="HNH"/>
    <property type="match status" value="1"/>
</dbReference>
<dbReference type="OrthoDB" id="5177627at2"/>
<feature type="domain" description="HNH nuclease" evidence="2">
    <location>
        <begin position="349"/>
        <end position="400"/>
    </location>
</feature>
<dbReference type="RefSeq" id="WP_141872707.1">
    <property type="nucleotide sequence ID" value="NZ_VFOX01000001.1"/>
</dbReference>
<dbReference type="Proteomes" id="UP000317209">
    <property type="component" value="Unassembled WGS sequence"/>
</dbReference>
<keyword evidence="3" id="KW-0378">Hydrolase</keyword>
<dbReference type="Pfam" id="PF02720">
    <property type="entry name" value="DUF222"/>
    <property type="match status" value="1"/>
</dbReference>
<gene>
    <name evidence="3" type="ORF">FB560_2566</name>
</gene>
<dbReference type="SMART" id="SM00507">
    <property type="entry name" value="HNHc"/>
    <property type="match status" value="1"/>
</dbReference>
<reference evidence="3 4" key="1">
    <citation type="submission" date="2019-06" db="EMBL/GenBank/DDBJ databases">
        <title>Sequencing the genomes of 1000 actinobacteria strains.</title>
        <authorList>
            <person name="Klenk H.-P."/>
        </authorList>
    </citation>
    <scope>NUCLEOTIDE SEQUENCE [LARGE SCALE GENOMIC DNA]</scope>
    <source>
        <strain evidence="3 4">DSM 20169</strain>
    </source>
</reference>
<organism evidence="3 4">
    <name type="scientific">Microbacterium saperdae</name>
    <dbReference type="NCBI Taxonomy" id="69368"/>
    <lineage>
        <taxon>Bacteria</taxon>
        <taxon>Bacillati</taxon>
        <taxon>Actinomycetota</taxon>
        <taxon>Actinomycetes</taxon>
        <taxon>Micrococcales</taxon>
        <taxon>Microbacteriaceae</taxon>
        <taxon>Microbacterium</taxon>
    </lineage>
</organism>
<evidence type="ECO:0000256" key="1">
    <source>
        <dbReference type="ARBA" id="ARBA00023450"/>
    </source>
</evidence>
<dbReference type="GO" id="GO:0003676">
    <property type="term" value="F:nucleic acid binding"/>
    <property type="evidence" value="ECO:0007669"/>
    <property type="project" value="InterPro"/>
</dbReference>
<dbReference type="InterPro" id="IPR002711">
    <property type="entry name" value="HNH"/>
</dbReference>
<dbReference type="GO" id="GO:0004519">
    <property type="term" value="F:endonuclease activity"/>
    <property type="evidence" value="ECO:0007669"/>
    <property type="project" value="UniProtKB-KW"/>
</dbReference>
<keyword evidence="4" id="KW-1185">Reference proteome</keyword>
<dbReference type="InterPro" id="IPR003870">
    <property type="entry name" value="DUF222"/>
</dbReference>
<evidence type="ECO:0000313" key="3">
    <source>
        <dbReference type="EMBL" id="TQL86901.1"/>
    </source>
</evidence>
<dbReference type="GO" id="GO:0008270">
    <property type="term" value="F:zinc ion binding"/>
    <property type="evidence" value="ECO:0007669"/>
    <property type="project" value="InterPro"/>
</dbReference>
<dbReference type="CDD" id="cd00085">
    <property type="entry name" value="HNHc"/>
    <property type="match status" value="1"/>
</dbReference>
<evidence type="ECO:0000259" key="2">
    <source>
        <dbReference type="SMART" id="SM00507"/>
    </source>
</evidence>
<keyword evidence="3" id="KW-0540">Nuclease</keyword>
<comment type="caution">
    <text evidence="3">The sequence shown here is derived from an EMBL/GenBank/DDBJ whole genome shotgun (WGS) entry which is preliminary data.</text>
</comment>
<evidence type="ECO:0000313" key="4">
    <source>
        <dbReference type="Proteomes" id="UP000317209"/>
    </source>
</evidence>